<protein>
    <recommendedName>
        <fullName evidence="4">Intein C-terminal splicing domain-containing protein</fullName>
    </recommendedName>
</protein>
<dbReference type="InterPro" id="IPR036844">
    <property type="entry name" value="Hint_dom_sf"/>
</dbReference>
<evidence type="ECO:0000256" key="1">
    <source>
        <dbReference type="SAM" id="MobiDB-lite"/>
    </source>
</evidence>
<reference evidence="2" key="1">
    <citation type="journal article" date="2014" name="Int. J. Syst. Evol. Microbiol.">
        <title>Complete genome sequence of Corynebacterium casei LMG S-19264T (=DSM 44701T), isolated from a smear-ripened cheese.</title>
        <authorList>
            <consortium name="US DOE Joint Genome Institute (JGI-PGF)"/>
            <person name="Walter F."/>
            <person name="Albersmeier A."/>
            <person name="Kalinowski J."/>
            <person name="Ruckert C."/>
        </authorList>
    </citation>
    <scope>NUCLEOTIDE SEQUENCE</scope>
    <source>
        <strain evidence="2">JCM 4637</strain>
    </source>
</reference>
<dbReference type="AlphaFoldDB" id="A0A918X5P3"/>
<comment type="caution">
    <text evidence="2">The sequence shown here is derived from an EMBL/GenBank/DDBJ whole genome shotgun (WGS) entry which is preliminary data.</text>
</comment>
<sequence>MIRSRTARGWVPIRSCRHADHPPRTRTALHAPCRVDLYVGPFRHRGSDITVESGSERAAPDGTTRKGTGVPVDLAELASPPGDEGNQVGTGTLIATEGHPFWVPELGKWPDAGDLQPGQWLWTSAGTWVQITVVEKFAQNASVRNLTVANIHTFYVAAGISTAPVHNCNAKREAEVPIPDWATTDEVKQFAAYVDAVNDAIKRGQMSSAGRVSAAGSIRRQAAREAAAERIRAKDAGSPYSGVAGHAPDAMWLGHGKPPNWIDMTKRVNSSLSGQGQRCAIGCKAKKFVLVVNRSAP</sequence>
<dbReference type="CDD" id="cd00081">
    <property type="entry name" value="Hint"/>
    <property type="match status" value="1"/>
</dbReference>
<dbReference type="Proteomes" id="UP000638353">
    <property type="component" value="Unassembled WGS sequence"/>
</dbReference>
<dbReference type="SUPFAM" id="SSF51294">
    <property type="entry name" value="Hedgehog/intein (Hint) domain"/>
    <property type="match status" value="1"/>
</dbReference>
<feature type="region of interest" description="Disordered" evidence="1">
    <location>
        <begin position="48"/>
        <end position="69"/>
    </location>
</feature>
<gene>
    <name evidence="2" type="ORF">GCM10010334_72850</name>
</gene>
<name>A0A918X5P3_9ACTN</name>
<accession>A0A918X5P3</accession>
<evidence type="ECO:0000313" key="3">
    <source>
        <dbReference type="Proteomes" id="UP000638353"/>
    </source>
</evidence>
<evidence type="ECO:0000313" key="2">
    <source>
        <dbReference type="EMBL" id="GHD13992.1"/>
    </source>
</evidence>
<dbReference type="Pfam" id="PF07591">
    <property type="entry name" value="PT-HINT"/>
    <property type="match status" value="1"/>
</dbReference>
<reference evidence="2" key="2">
    <citation type="submission" date="2020-09" db="EMBL/GenBank/DDBJ databases">
        <authorList>
            <person name="Sun Q."/>
            <person name="Ohkuma M."/>
        </authorList>
    </citation>
    <scope>NUCLEOTIDE SEQUENCE</scope>
    <source>
        <strain evidence="2">JCM 4637</strain>
    </source>
</reference>
<evidence type="ECO:0008006" key="4">
    <source>
        <dbReference type="Google" id="ProtNLM"/>
    </source>
</evidence>
<dbReference type="RefSeq" id="WP_189827918.1">
    <property type="nucleotide sequence ID" value="NZ_BMVC01000020.1"/>
</dbReference>
<organism evidence="2 3">
    <name type="scientific">Streptomyces finlayi</name>
    <dbReference type="NCBI Taxonomy" id="67296"/>
    <lineage>
        <taxon>Bacteria</taxon>
        <taxon>Bacillati</taxon>
        <taxon>Actinomycetota</taxon>
        <taxon>Actinomycetes</taxon>
        <taxon>Kitasatosporales</taxon>
        <taxon>Streptomycetaceae</taxon>
        <taxon>Streptomyces</taxon>
    </lineage>
</organism>
<dbReference type="Gene3D" id="2.170.16.10">
    <property type="entry name" value="Hedgehog/Intein (Hint) domain"/>
    <property type="match status" value="1"/>
</dbReference>
<proteinExistence type="predicted"/>
<dbReference type="EMBL" id="BMVC01000020">
    <property type="protein sequence ID" value="GHD13992.1"/>
    <property type="molecule type" value="Genomic_DNA"/>
</dbReference>